<reference evidence="1 2" key="1">
    <citation type="submission" date="2018-09" db="EMBL/GenBank/DDBJ databases">
        <title>Genomic Encyclopedia of Archaeal and Bacterial Type Strains, Phase II (KMG-II): from individual species to whole genera.</title>
        <authorList>
            <person name="Goeker M."/>
        </authorList>
    </citation>
    <scope>NUCLEOTIDE SEQUENCE [LARGE SCALE GENOMIC DNA]</scope>
    <source>
        <strain evidence="1 2">DSM 27148</strain>
    </source>
</reference>
<comment type="caution">
    <text evidence="1">The sequence shown here is derived from an EMBL/GenBank/DDBJ whole genome shotgun (WGS) entry which is preliminary data.</text>
</comment>
<accession>A0A419VXC0</accession>
<sequence>MYEKNSFNECFRFFAKTQETLVDYAKFIGVSICIHVAGTQ</sequence>
<dbReference type="Proteomes" id="UP000283387">
    <property type="component" value="Unassembled WGS sequence"/>
</dbReference>
<proteinExistence type="predicted"/>
<keyword evidence="2" id="KW-1185">Reference proteome</keyword>
<gene>
    <name evidence="1" type="ORF">BC643_3890</name>
</gene>
<protein>
    <submittedName>
        <fullName evidence="1">Uncharacterized protein</fullName>
    </submittedName>
</protein>
<organism evidence="1 2">
    <name type="scientific">Mangrovibacterium diazotrophicum</name>
    <dbReference type="NCBI Taxonomy" id="1261403"/>
    <lineage>
        <taxon>Bacteria</taxon>
        <taxon>Pseudomonadati</taxon>
        <taxon>Bacteroidota</taxon>
        <taxon>Bacteroidia</taxon>
        <taxon>Marinilabiliales</taxon>
        <taxon>Prolixibacteraceae</taxon>
        <taxon>Mangrovibacterium</taxon>
    </lineage>
</organism>
<evidence type="ECO:0000313" key="2">
    <source>
        <dbReference type="Proteomes" id="UP000283387"/>
    </source>
</evidence>
<dbReference type="EMBL" id="RAPN01000003">
    <property type="protein sequence ID" value="RKD87882.1"/>
    <property type="molecule type" value="Genomic_DNA"/>
</dbReference>
<evidence type="ECO:0000313" key="1">
    <source>
        <dbReference type="EMBL" id="RKD87882.1"/>
    </source>
</evidence>
<name>A0A419VXC0_9BACT</name>
<dbReference type="AlphaFoldDB" id="A0A419VXC0"/>